<evidence type="ECO:0000256" key="8">
    <source>
        <dbReference type="SAM" id="Phobius"/>
    </source>
</evidence>
<keyword evidence="10" id="KW-1185">Reference proteome</keyword>
<evidence type="ECO:0000256" key="5">
    <source>
        <dbReference type="ARBA" id="ARBA00022801"/>
    </source>
</evidence>
<evidence type="ECO:0000256" key="1">
    <source>
        <dbReference type="ARBA" id="ARBA00022475"/>
    </source>
</evidence>
<keyword evidence="5" id="KW-0378">Hydrolase</keyword>
<evidence type="ECO:0000313" key="9">
    <source>
        <dbReference type="EMBL" id="GAA0732124.1"/>
    </source>
</evidence>
<organism evidence="9 10">
    <name type="scientific">Clostridium oceanicum</name>
    <dbReference type="NCBI Taxonomy" id="1543"/>
    <lineage>
        <taxon>Bacteria</taxon>
        <taxon>Bacillati</taxon>
        <taxon>Bacillota</taxon>
        <taxon>Clostridia</taxon>
        <taxon>Eubacteriales</taxon>
        <taxon>Clostridiaceae</taxon>
        <taxon>Clostridium</taxon>
    </lineage>
</organism>
<evidence type="ECO:0000256" key="4">
    <source>
        <dbReference type="ARBA" id="ARBA00022692"/>
    </source>
</evidence>
<evidence type="ECO:0000256" key="7">
    <source>
        <dbReference type="ARBA" id="ARBA00023136"/>
    </source>
</evidence>
<evidence type="ECO:0000313" key="10">
    <source>
        <dbReference type="Proteomes" id="UP001501510"/>
    </source>
</evidence>
<keyword evidence="3" id="KW-0645">Protease</keyword>
<feature type="transmembrane region" description="Helical" evidence="8">
    <location>
        <begin position="153"/>
        <end position="171"/>
    </location>
</feature>
<dbReference type="RefSeq" id="WP_343757805.1">
    <property type="nucleotide sequence ID" value="NZ_BAAACG010000001.1"/>
</dbReference>
<feature type="transmembrane region" description="Helical" evidence="8">
    <location>
        <begin position="28"/>
        <end position="49"/>
    </location>
</feature>
<dbReference type="EMBL" id="BAAACG010000001">
    <property type="protein sequence ID" value="GAA0732124.1"/>
    <property type="molecule type" value="Genomic_DNA"/>
</dbReference>
<keyword evidence="4 8" id="KW-0812">Transmembrane</keyword>
<feature type="transmembrane region" description="Helical" evidence="8">
    <location>
        <begin position="106"/>
        <end position="126"/>
    </location>
</feature>
<keyword evidence="7 8" id="KW-0472">Membrane</keyword>
<keyword evidence="1" id="KW-1003">Cell membrane</keyword>
<feature type="transmembrane region" description="Helical" evidence="8">
    <location>
        <begin position="177"/>
        <end position="204"/>
    </location>
</feature>
<name>A0ABN1J8M8_9CLOT</name>
<proteinExistence type="predicted"/>
<comment type="caution">
    <text evidence="9">The sequence shown here is derived from an EMBL/GenBank/DDBJ whole genome shotgun (WGS) entry which is preliminary data.</text>
</comment>
<feature type="transmembrane region" description="Helical" evidence="8">
    <location>
        <begin position="84"/>
        <end position="100"/>
    </location>
</feature>
<evidence type="ECO:0000256" key="6">
    <source>
        <dbReference type="ARBA" id="ARBA00022989"/>
    </source>
</evidence>
<accession>A0ABN1J8M8</accession>
<dbReference type="InterPro" id="IPR006741">
    <property type="entry name" value="AgrB"/>
</dbReference>
<sequence length="207" mass="23581">MYVIEKMSNKIGSKISKDLKLDNDNKEILSYGAFILLQMLWCILWVVVFGIIFDVLPQTLVITFCIATLRKFSGGVHANSPNKCAIIGMIISTLLALFVKKVLCCMFFYMVVFWGILVLIYSYYILNTLAPVDSPAKPINDPKERDDLKKNSILTVGFFLVAVIVLLSIYQKTNNPFYLNMINCIYVGIIWQCFTLTPLAHFLLKKI</sequence>
<evidence type="ECO:0000256" key="2">
    <source>
        <dbReference type="ARBA" id="ARBA00022654"/>
    </source>
</evidence>
<gene>
    <name evidence="9" type="ORF">GCM10008906_01380</name>
</gene>
<dbReference type="Proteomes" id="UP001501510">
    <property type="component" value="Unassembled WGS sequence"/>
</dbReference>
<protein>
    <submittedName>
        <fullName evidence="9">Accessory gene regulator B family protein</fullName>
    </submittedName>
</protein>
<evidence type="ECO:0000256" key="3">
    <source>
        <dbReference type="ARBA" id="ARBA00022670"/>
    </source>
</evidence>
<dbReference type="Pfam" id="PF04647">
    <property type="entry name" value="AgrB"/>
    <property type="match status" value="1"/>
</dbReference>
<keyword evidence="2" id="KW-0673">Quorum sensing</keyword>
<dbReference type="SMART" id="SM00793">
    <property type="entry name" value="AgrB"/>
    <property type="match status" value="1"/>
</dbReference>
<keyword evidence="6 8" id="KW-1133">Transmembrane helix</keyword>
<reference evidence="9 10" key="1">
    <citation type="journal article" date="2019" name="Int. J. Syst. Evol. Microbiol.">
        <title>The Global Catalogue of Microorganisms (GCM) 10K type strain sequencing project: providing services to taxonomists for standard genome sequencing and annotation.</title>
        <authorList>
            <consortium name="The Broad Institute Genomics Platform"/>
            <consortium name="The Broad Institute Genome Sequencing Center for Infectious Disease"/>
            <person name="Wu L."/>
            <person name="Ma J."/>
        </authorList>
    </citation>
    <scope>NUCLEOTIDE SEQUENCE [LARGE SCALE GENOMIC DNA]</scope>
    <source>
        <strain evidence="9 10">JCM 1407</strain>
    </source>
</reference>